<dbReference type="PANTHER" id="PTHR33542">
    <property type="entry name" value="SIROHYDROCHLORIN FERROCHELATASE, CHLOROPLASTIC"/>
    <property type="match status" value="1"/>
</dbReference>
<dbReference type="PANTHER" id="PTHR33542:SF3">
    <property type="entry name" value="SIROHYDROCHLORIN FERROCHELATASE, CHLOROPLASTIC"/>
    <property type="match status" value="1"/>
</dbReference>
<dbReference type="AlphaFoldDB" id="A0A074LNW0"/>
<protein>
    <recommendedName>
        <fullName evidence="5">Cobalamin biosynthesis protein CbiX</fullName>
    </recommendedName>
</protein>
<dbReference type="Gene3D" id="3.40.50.1400">
    <property type="match status" value="1"/>
</dbReference>
<dbReference type="InterPro" id="IPR050963">
    <property type="entry name" value="Sirohydro_Cobaltochel/CbiX"/>
</dbReference>
<evidence type="ECO:0008006" key="5">
    <source>
        <dbReference type="Google" id="ProtNLM"/>
    </source>
</evidence>
<evidence type="ECO:0000313" key="4">
    <source>
        <dbReference type="Proteomes" id="UP000027931"/>
    </source>
</evidence>
<comment type="caution">
    <text evidence="3">The sequence shown here is derived from an EMBL/GenBank/DDBJ whole genome shotgun (WGS) entry which is preliminary data.</text>
</comment>
<dbReference type="RefSeq" id="WP_052036462.1">
    <property type="nucleotide sequence ID" value="NZ_JMIR01000026.1"/>
</dbReference>
<evidence type="ECO:0000256" key="1">
    <source>
        <dbReference type="ARBA" id="ARBA00022723"/>
    </source>
</evidence>
<proteinExistence type="predicted"/>
<dbReference type="Pfam" id="PF01903">
    <property type="entry name" value="CbiX"/>
    <property type="match status" value="1"/>
</dbReference>
<dbReference type="GO" id="GO:0016829">
    <property type="term" value="F:lyase activity"/>
    <property type="evidence" value="ECO:0007669"/>
    <property type="project" value="UniProtKB-KW"/>
</dbReference>
<dbReference type="Proteomes" id="UP000027931">
    <property type="component" value="Unassembled WGS sequence"/>
</dbReference>
<dbReference type="EMBL" id="JMIR01000026">
    <property type="protein sequence ID" value="KEO82165.1"/>
    <property type="molecule type" value="Genomic_DNA"/>
</dbReference>
<dbReference type="GO" id="GO:0046872">
    <property type="term" value="F:metal ion binding"/>
    <property type="evidence" value="ECO:0007669"/>
    <property type="project" value="UniProtKB-KW"/>
</dbReference>
<gene>
    <name evidence="3" type="ORF">EL26_16640</name>
</gene>
<dbReference type="eggNOG" id="COG2138">
    <property type="taxonomic scope" value="Bacteria"/>
</dbReference>
<sequence length="124" mass="13084">MSKCGIVIVAHGSQLPDPEEALAKLASFLREESGGPVEVGFLSFQSPSIAEAVASVVQAGVDRVTVAPFFLTEGYLMRKAVKLAREAAPGLDMKIAPPLGQHPRLLDAVLDRADEAMGQRADAD</sequence>
<dbReference type="InterPro" id="IPR002762">
    <property type="entry name" value="CbiX-like"/>
</dbReference>
<keyword evidence="4" id="KW-1185">Reference proteome</keyword>
<evidence type="ECO:0000256" key="2">
    <source>
        <dbReference type="ARBA" id="ARBA00023239"/>
    </source>
</evidence>
<dbReference type="OrthoDB" id="1489951at2"/>
<keyword evidence="2" id="KW-0456">Lyase</keyword>
<dbReference type="STRING" id="1157490.EL26_16640"/>
<reference evidence="3 4" key="1">
    <citation type="journal article" date="2013" name="Int. J. Syst. Evol. Microbiol.">
        <title>Tumebacillus flagellatus sp. nov., an alpha-amylase/pullulanase-producing bacterium isolated from cassava wastewater.</title>
        <authorList>
            <person name="Wang Q."/>
            <person name="Xie N."/>
            <person name="Qin Y."/>
            <person name="Shen N."/>
            <person name="Zhu J."/>
            <person name="Mi H."/>
            <person name="Huang R."/>
        </authorList>
    </citation>
    <scope>NUCLEOTIDE SEQUENCE [LARGE SCALE GENOMIC DNA]</scope>
    <source>
        <strain evidence="3 4">GST4</strain>
    </source>
</reference>
<organism evidence="3 4">
    <name type="scientific">Tumebacillus flagellatus</name>
    <dbReference type="NCBI Taxonomy" id="1157490"/>
    <lineage>
        <taxon>Bacteria</taxon>
        <taxon>Bacillati</taxon>
        <taxon>Bacillota</taxon>
        <taxon>Bacilli</taxon>
        <taxon>Bacillales</taxon>
        <taxon>Alicyclobacillaceae</taxon>
        <taxon>Tumebacillus</taxon>
    </lineage>
</organism>
<dbReference type="CDD" id="cd03414">
    <property type="entry name" value="CbiX_SirB_C"/>
    <property type="match status" value="1"/>
</dbReference>
<evidence type="ECO:0000313" key="3">
    <source>
        <dbReference type="EMBL" id="KEO82165.1"/>
    </source>
</evidence>
<name>A0A074LNW0_9BACL</name>
<accession>A0A074LNW0</accession>
<keyword evidence="1" id="KW-0479">Metal-binding</keyword>
<dbReference type="SUPFAM" id="SSF53800">
    <property type="entry name" value="Chelatase"/>
    <property type="match status" value="1"/>
</dbReference>